<organism evidence="1 3">
    <name type="scientific">Scophthalmus maximus</name>
    <name type="common">Turbot</name>
    <name type="synonym">Psetta maxima</name>
    <dbReference type="NCBI Taxonomy" id="52904"/>
    <lineage>
        <taxon>Eukaryota</taxon>
        <taxon>Metazoa</taxon>
        <taxon>Chordata</taxon>
        <taxon>Craniata</taxon>
        <taxon>Vertebrata</taxon>
        <taxon>Euteleostomi</taxon>
        <taxon>Actinopterygii</taxon>
        <taxon>Neopterygii</taxon>
        <taxon>Teleostei</taxon>
        <taxon>Neoteleostei</taxon>
        <taxon>Acanthomorphata</taxon>
        <taxon>Carangaria</taxon>
        <taxon>Pleuronectiformes</taxon>
        <taxon>Pleuronectoidei</taxon>
        <taxon>Scophthalmidae</taxon>
        <taxon>Scophthalmus</taxon>
    </lineage>
</organism>
<protein>
    <submittedName>
        <fullName evidence="1">Uncharacterized protein</fullName>
    </submittedName>
</protein>
<dbReference type="EMBL" id="VEVO01000007">
    <property type="protein sequence ID" value="KAF0040013.1"/>
    <property type="molecule type" value="Genomic_DNA"/>
</dbReference>
<proteinExistence type="predicted"/>
<evidence type="ECO:0000313" key="4">
    <source>
        <dbReference type="Proteomes" id="UP000438429"/>
    </source>
</evidence>
<dbReference type="EMBL" id="CP026255">
    <property type="protein sequence ID" value="AWP11701.1"/>
    <property type="molecule type" value="Genomic_DNA"/>
</dbReference>
<evidence type="ECO:0000313" key="2">
    <source>
        <dbReference type="EMBL" id="KAF0040013.1"/>
    </source>
</evidence>
<dbReference type="AlphaFoldDB" id="A0A2U9C559"/>
<name>A0A2U9C559_SCOMX</name>
<dbReference type="Proteomes" id="UP000438429">
    <property type="component" value="Unassembled WGS sequence"/>
</dbReference>
<sequence length="125" mass="13509">MAILEEQHVGSLGHVRRGPTITPTQLLCAGQFRRPHIDSERGLSNLPPAALRRGLILQSPESCLLGTGSESESAVDRHTLMTPIWLFFKYSHPIKLALIDQPALPLDGGHGDNKSPAAPSARIGF</sequence>
<keyword evidence="3" id="KW-1185">Reference proteome</keyword>
<dbReference type="Proteomes" id="UP000246464">
    <property type="component" value="Chromosome 13"/>
</dbReference>
<reference evidence="2 4" key="2">
    <citation type="submission" date="2019-06" db="EMBL/GenBank/DDBJ databases">
        <title>Draft genomes of female and male turbot (Scophthalmus maximus).</title>
        <authorList>
            <person name="Xu H."/>
            <person name="Xu X.-W."/>
            <person name="Shao C."/>
            <person name="Chen S."/>
        </authorList>
    </citation>
    <scope>NUCLEOTIDE SEQUENCE [LARGE SCALE GENOMIC DNA]</scope>
    <source>
        <strain evidence="2">Ysfricsl-2016a</strain>
        <tissue evidence="2">Blood</tissue>
    </source>
</reference>
<accession>A0A2U9C559</accession>
<evidence type="ECO:0000313" key="3">
    <source>
        <dbReference type="Proteomes" id="UP000246464"/>
    </source>
</evidence>
<reference evidence="1 3" key="1">
    <citation type="submission" date="2017-12" db="EMBL/GenBank/DDBJ databases">
        <title>Integrating genomic resources of turbot (Scophthalmus maximus) in depth evaluation of genetic and physical mapping variation across individuals.</title>
        <authorList>
            <person name="Martinez P."/>
        </authorList>
    </citation>
    <scope>NUCLEOTIDE SEQUENCE [LARGE SCALE GENOMIC DNA]</scope>
</reference>
<gene>
    <name evidence="2" type="ORF">F2P81_008248</name>
    <name evidence="1" type="ORF">SMAX5B_019133</name>
</gene>
<evidence type="ECO:0000313" key="1">
    <source>
        <dbReference type="EMBL" id="AWP11701.1"/>
    </source>
</evidence>